<dbReference type="EMBL" id="CP015163">
    <property type="protein sequence ID" value="AXB48117.1"/>
    <property type="molecule type" value="Genomic_DNA"/>
</dbReference>
<evidence type="ECO:0000313" key="2">
    <source>
        <dbReference type="EMBL" id="AXB48117.1"/>
    </source>
</evidence>
<gene>
    <name evidence="2" type="ORF">A4R43_41465</name>
</gene>
<dbReference type="GO" id="GO:0003700">
    <property type="term" value="F:DNA-binding transcription factor activity"/>
    <property type="evidence" value="ECO:0007669"/>
    <property type="project" value="InterPro"/>
</dbReference>
<dbReference type="Pfam" id="PF12802">
    <property type="entry name" value="MarR_2"/>
    <property type="match status" value="1"/>
</dbReference>
<sequence>MVVYFSPMSEPPVAPERTELSLLALFAGWAMTGEVQRRLGEDGFGDLRFNDGFVVQHVLAGPLTVSALAERMGVTQQAASKAVADLDRRGVLTRKPAPDDARARLLELTEFGRASVAATRRHRAALESEMEAEWGADRVADARALLAEILRRLGGTEAVKQRRVRPPA</sequence>
<dbReference type="InterPro" id="IPR036388">
    <property type="entry name" value="WH-like_DNA-bd_sf"/>
</dbReference>
<dbReference type="SMART" id="SM00347">
    <property type="entry name" value="HTH_MARR"/>
    <property type="match status" value="1"/>
</dbReference>
<accession>A0A344LJ93</accession>
<dbReference type="Gene3D" id="1.10.10.10">
    <property type="entry name" value="Winged helix-like DNA-binding domain superfamily/Winged helix DNA-binding domain"/>
    <property type="match status" value="1"/>
</dbReference>
<dbReference type="InterPro" id="IPR000835">
    <property type="entry name" value="HTH_MarR-typ"/>
</dbReference>
<dbReference type="KEGG" id="aab:A4R43_41465"/>
<dbReference type="InterPro" id="IPR036390">
    <property type="entry name" value="WH_DNA-bd_sf"/>
</dbReference>
<dbReference type="GO" id="GO:0006950">
    <property type="term" value="P:response to stress"/>
    <property type="evidence" value="ECO:0007669"/>
    <property type="project" value="TreeGrafter"/>
</dbReference>
<evidence type="ECO:0000259" key="1">
    <source>
        <dbReference type="PROSITE" id="PS50995"/>
    </source>
</evidence>
<feature type="domain" description="HTH marR-type" evidence="1">
    <location>
        <begin position="17"/>
        <end position="155"/>
    </location>
</feature>
<dbReference type="SUPFAM" id="SSF46785">
    <property type="entry name" value="Winged helix' DNA-binding domain"/>
    <property type="match status" value="1"/>
</dbReference>
<dbReference type="InterPro" id="IPR039422">
    <property type="entry name" value="MarR/SlyA-like"/>
</dbReference>
<protein>
    <submittedName>
        <fullName evidence="2">MarR family transcriptional regulator</fullName>
    </submittedName>
</protein>
<evidence type="ECO:0000313" key="3">
    <source>
        <dbReference type="Proteomes" id="UP000250434"/>
    </source>
</evidence>
<dbReference type="AlphaFoldDB" id="A0A344LJ93"/>
<name>A0A344LJ93_9PSEU</name>
<dbReference type="Proteomes" id="UP000250434">
    <property type="component" value="Chromosome"/>
</dbReference>
<dbReference type="PANTHER" id="PTHR33164">
    <property type="entry name" value="TRANSCRIPTIONAL REGULATOR, MARR FAMILY"/>
    <property type="match status" value="1"/>
</dbReference>
<reference evidence="2 3" key="1">
    <citation type="submission" date="2016-04" db="EMBL/GenBank/DDBJ databases">
        <title>Complete genome sequence and analysis of deep-sea sediment isolate, Amycolatopsis sp. WP1.</title>
        <authorList>
            <person name="Wang H."/>
            <person name="Chen S."/>
            <person name="Wu Q."/>
        </authorList>
    </citation>
    <scope>NUCLEOTIDE SEQUENCE [LARGE SCALE GENOMIC DNA]</scope>
    <source>
        <strain evidence="2 3">WP1</strain>
    </source>
</reference>
<keyword evidence="3" id="KW-1185">Reference proteome</keyword>
<dbReference type="PANTHER" id="PTHR33164:SF57">
    <property type="entry name" value="MARR-FAMILY TRANSCRIPTIONAL REGULATOR"/>
    <property type="match status" value="1"/>
</dbReference>
<dbReference type="PROSITE" id="PS50995">
    <property type="entry name" value="HTH_MARR_2"/>
    <property type="match status" value="1"/>
</dbReference>
<organism evidence="2 3">
    <name type="scientific">Amycolatopsis albispora</name>
    <dbReference type="NCBI Taxonomy" id="1804986"/>
    <lineage>
        <taxon>Bacteria</taxon>
        <taxon>Bacillati</taxon>
        <taxon>Actinomycetota</taxon>
        <taxon>Actinomycetes</taxon>
        <taxon>Pseudonocardiales</taxon>
        <taxon>Pseudonocardiaceae</taxon>
        <taxon>Amycolatopsis</taxon>
    </lineage>
</organism>
<proteinExistence type="predicted"/>